<accession>Q1YYB4</accession>
<gene>
    <name evidence="1" type="ORF">P3TCK_09053</name>
</gene>
<sequence length="66" mass="7296">MTEPTIIKNGIANNGKDSADEIKRCITKLTGMESFMNKKYTIADDISEKAMGTFNKNNTNKIIIGI</sequence>
<comment type="caution">
    <text evidence="1">The sequence shown here is derived from an EMBL/GenBank/DDBJ whole genome shotgun (WGS) entry which is preliminary data.</text>
</comment>
<organism evidence="1 2">
    <name type="scientific">Photobacterium profundum 3TCK</name>
    <dbReference type="NCBI Taxonomy" id="314280"/>
    <lineage>
        <taxon>Bacteria</taxon>
        <taxon>Pseudomonadati</taxon>
        <taxon>Pseudomonadota</taxon>
        <taxon>Gammaproteobacteria</taxon>
        <taxon>Vibrionales</taxon>
        <taxon>Vibrionaceae</taxon>
        <taxon>Photobacterium</taxon>
    </lineage>
</organism>
<evidence type="ECO:0000313" key="2">
    <source>
        <dbReference type="Proteomes" id="UP000003789"/>
    </source>
</evidence>
<dbReference type="EMBL" id="AAPH01000037">
    <property type="protein sequence ID" value="EAS41292.1"/>
    <property type="molecule type" value="Genomic_DNA"/>
</dbReference>
<dbReference type="Proteomes" id="UP000003789">
    <property type="component" value="Unassembled WGS sequence"/>
</dbReference>
<evidence type="ECO:0000313" key="1">
    <source>
        <dbReference type="EMBL" id="EAS41292.1"/>
    </source>
</evidence>
<dbReference type="HOGENOM" id="CLU_2827426_0_0_6"/>
<proteinExistence type="predicted"/>
<dbReference type="AlphaFoldDB" id="Q1YYB4"/>
<protein>
    <submittedName>
        <fullName evidence="1">Uncharacterized protein</fullName>
    </submittedName>
</protein>
<name>Q1YYB4_9GAMM</name>
<reference evidence="1 2" key="1">
    <citation type="submission" date="2006-03" db="EMBL/GenBank/DDBJ databases">
        <authorList>
            <person name="Bartlett D.H."/>
            <person name="Valle G."/>
            <person name="Lauro F.M."/>
            <person name="Vezzi A."/>
            <person name="Simonato F."/>
            <person name="Eloe E."/>
            <person name="Vitulo N."/>
            <person name="Stratton T.K."/>
            <person name="D'angelo M."/>
            <person name="Ferriera S."/>
            <person name="Johnson J."/>
            <person name="Kravitz S."/>
            <person name="Beeson K."/>
            <person name="Sutton G."/>
            <person name="Rogers Y."/>
            <person name="Friedman R."/>
            <person name="Frazier M."/>
            <person name="Venter J.C."/>
        </authorList>
    </citation>
    <scope>NUCLEOTIDE SEQUENCE [LARGE SCALE GENOMIC DNA]</scope>
    <source>
        <strain evidence="1 2">3TCK</strain>
    </source>
</reference>